<dbReference type="EMBL" id="JDSN01000006">
    <property type="protein sequence ID" value="KDB47745.1"/>
    <property type="molecule type" value="Genomic_DNA"/>
</dbReference>
<feature type="signal peptide" evidence="1">
    <location>
        <begin position="1"/>
        <end position="20"/>
    </location>
</feature>
<evidence type="ECO:0000313" key="2">
    <source>
        <dbReference type="EMBL" id="KDB47745.1"/>
    </source>
</evidence>
<gene>
    <name evidence="2" type="ORF">HPS9_00395</name>
</gene>
<proteinExistence type="predicted"/>
<dbReference type="PROSITE" id="PS51257">
    <property type="entry name" value="PROKAR_LIPOPROTEIN"/>
    <property type="match status" value="1"/>
</dbReference>
<dbReference type="Proteomes" id="UP000027441">
    <property type="component" value="Unassembled WGS sequence"/>
</dbReference>
<protein>
    <recommendedName>
        <fullName evidence="4">Lipoprotein</fullName>
    </recommendedName>
</protein>
<evidence type="ECO:0008006" key="4">
    <source>
        <dbReference type="Google" id="ProtNLM"/>
    </source>
</evidence>
<comment type="caution">
    <text evidence="2">The sequence shown here is derived from an EMBL/GenBank/DDBJ whole genome shotgun (WGS) entry which is preliminary data.</text>
</comment>
<evidence type="ECO:0000256" key="1">
    <source>
        <dbReference type="SAM" id="SignalP"/>
    </source>
</evidence>
<feature type="chain" id="PRO_5032702769" description="Lipoprotein" evidence="1">
    <location>
        <begin position="21"/>
        <end position="66"/>
    </location>
</feature>
<organism evidence="2 3">
    <name type="scientific">Glaesserella parasuis HPS9</name>
    <dbReference type="NCBI Taxonomy" id="1450513"/>
    <lineage>
        <taxon>Bacteria</taxon>
        <taxon>Pseudomonadati</taxon>
        <taxon>Pseudomonadota</taxon>
        <taxon>Gammaproteobacteria</taxon>
        <taxon>Pasteurellales</taxon>
        <taxon>Pasteurellaceae</taxon>
        <taxon>Glaesserella</taxon>
    </lineage>
</organism>
<reference evidence="2 3" key="1">
    <citation type="submission" date="2014-02" db="EMBL/GenBank/DDBJ databases">
        <title>Comparative genomics of Haemophilus parasuis isolated from pig lungs.</title>
        <authorList>
            <person name="Kittichotirat W."/>
            <person name="Bumgarner R.E."/>
            <person name="Lawrence P."/>
        </authorList>
    </citation>
    <scope>NUCLEOTIDE SEQUENCE [LARGE SCALE GENOMIC DNA]</scope>
    <source>
        <strain evidence="2 3">HPS9</strain>
    </source>
</reference>
<dbReference type="AlphaFoldDB" id="A0A836ME74"/>
<accession>A0A836ME74</accession>
<evidence type="ECO:0000313" key="3">
    <source>
        <dbReference type="Proteomes" id="UP000027441"/>
    </source>
</evidence>
<keyword evidence="1" id="KW-0732">Signal</keyword>
<name>A0A836ME74_GLAPU</name>
<sequence length="66" mass="7005">MKKSLLTALVLGAATLSLTACDQAKEKVAEVKQTTETKQLVETKVDGIKDAVSSQTEEATPVIDTK</sequence>
<dbReference type="RefSeq" id="WP_035490001.1">
    <property type="nucleotide sequence ID" value="NZ_JDSN01000006.1"/>
</dbReference>